<organism evidence="1 2">
    <name type="scientific">Odontophorus gujanensis</name>
    <name type="common">marbled wood quail</name>
    <dbReference type="NCBI Taxonomy" id="886794"/>
    <lineage>
        <taxon>Eukaryota</taxon>
        <taxon>Metazoa</taxon>
        <taxon>Chordata</taxon>
        <taxon>Craniata</taxon>
        <taxon>Vertebrata</taxon>
        <taxon>Euteleostomi</taxon>
        <taxon>Archelosauria</taxon>
        <taxon>Archosauria</taxon>
        <taxon>Dinosauria</taxon>
        <taxon>Saurischia</taxon>
        <taxon>Theropoda</taxon>
        <taxon>Coelurosauria</taxon>
        <taxon>Aves</taxon>
        <taxon>Neognathae</taxon>
        <taxon>Galloanserae</taxon>
        <taxon>Galliformes</taxon>
        <taxon>Odontophoridae</taxon>
        <taxon>Odontophorus</taxon>
    </lineage>
</organism>
<keyword evidence="2" id="KW-1185">Reference proteome</keyword>
<dbReference type="AlphaFoldDB" id="A0A7K9Y7N6"/>
<evidence type="ECO:0000313" key="2">
    <source>
        <dbReference type="Proteomes" id="UP000522663"/>
    </source>
</evidence>
<feature type="non-terminal residue" evidence="1">
    <location>
        <position position="116"/>
    </location>
</feature>
<accession>A0A7K9Y7N6</accession>
<dbReference type="OrthoDB" id="687730at2759"/>
<name>A0A7K9Y7N6_9GALL</name>
<comment type="caution">
    <text evidence="1">The sequence shown here is derived from an EMBL/GenBank/DDBJ whole genome shotgun (WGS) entry which is preliminary data.</text>
</comment>
<dbReference type="Proteomes" id="UP000522663">
    <property type="component" value="Unassembled WGS sequence"/>
</dbReference>
<reference evidence="1 2" key="1">
    <citation type="submission" date="2019-09" db="EMBL/GenBank/DDBJ databases">
        <title>Bird 10,000 Genomes (B10K) Project - Family phase.</title>
        <authorList>
            <person name="Zhang G."/>
        </authorList>
    </citation>
    <scope>NUCLEOTIDE SEQUENCE [LARGE SCALE GENOMIC DNA]</scope>
    <source>
        <strain evidence="1">B10K-DU-001-53</strain>
        <tissue evidence="1">Muscle</tissue>
    </source>
</reference>
<gene>
    <name evidence="1" type="primary">Fhad1_0</name>
    <name evidence="1" type="ORF">ODOGUJ_R11883</name>
</gene>
<evidence type="ECO:0000313" key="1">
    <source>
        <dbReference type="EMBL" id="NXJ06043.1"/>
    </source>
</evidence>
<protein>
    <submittedName>
        <fullName evidence="1">FHAD1 protein</fullName>
    </submittedName>
</protein>
<feature type="non-terminal residue" evidence="1">
    <location>
        <position position="1"/>
    </location>
</feature>
<dbReference type="EMBL" id="VXAB01003067">
    <property type="protein sequence ID" value="NXJ06043.1"/>
    <property type="molecule type" value="Genomic_DNA"/>
</dbReference>
<sequence length="116" mass="13341">QVEEELKNTCKRKSLQLQEMGRRERLLKSDVDRAQGQLESLKSQVMRVCSPQAAGGAGKAHTVQQVVEKVRKIWEENQQSQAREKCLQEEISSKLLKEKETTENVEVFKKSLCELQ</sequence>
<proteinExistence type="predicted"/>